<dbReference type="Gene3D" id="3.40.50.300">
    <property type="entry name" value="P-loop containing nucleotide triphosphate hydrolases"/>
    <property type="match status" value="1"/>
</dbReference>
<accession>A0A1H5YBS7</accession>
<sequence length="497" mass="54679">MMSNSSLKSLKIEHLRGSVVPFTLNFEAGKKLTVIYGENGTGKTTICDALEFISKGKIGSLENRGLGGKLNSYWPSLGKKSSDINVTLETHNSSCSAQLVKNNVIMNPADKKPAVEVLRRGQILGLVEANPADRYKEIKRFIDVTGAESSEAALRELIKNLEKSRDTAVARVQENETAISQFWITAGSQGKDSLSWAKTQAEQDLEAVEKSIKDLIALKAAYALLQGYPPKYKQIETNVTAAKAKLTETTASLQAALSKTAEGAGELIEVLQAAKTYIGGKSPVEFCPLCESAEKAPGLEQAIDLRLGQFQELRIAKQNNDSAVKILADNESMLVRLRSDAATAASDFETKKSIVLPNTEIKTPDQSAPSELEKLEEWLSNSSTLPEEWLKLETEWQGLNKFVETLRQAIKTYETNYQEQKKLDVLLPQLKDALEIVSKERITFTDGILKKIADDVGKIYEKVHPGEGLDKISLELDPDKRASLEIGSKRPTRPSKN</sequence>
<dbReference type="GO" id="GO:0006302">
    <property type="term" value="P:double-strand break repair"/>
    <property type="evidence" value="ECO:0007669"/>
    <property type="project" value="InterPro"/>
</dbReference>
<evidence type="ECO:0000313" key="2">
    <source>
        <dbReference type="EMBL" id="SEG21448.1"/>
    </source>
</evidence>
<dbReference type="Pfam" id="PF13476">
    <property type="entry name" value="AAA_23"/>
    <property type="match status" value="1"/>
</dbReference>
<evidence type="ECO:0000259" key="1">
    <source>
        <dbReference type="Pfam" id="PF13476"/>
    </source>
</evidence>
<dbReference type="InterPro" id="IPR027417">
    <property type="entry name" value="P-loop_NTPase"/>
</dbReference>
<dbReference type="OrthoDB" id="8670240at2"/>
<dbReference type="InterPro" id="IPR038729">
    <property type="entry name" value="Rad50/SbcC_AAA"/>
</dbReference>
<dbReference type="AlphaFoldDB" id="A0A1H5YBS7"/>
<dbReference type="GO" id="GO:0016887">
    <property type="term" value="F:ATP hydrolysis activity"/>
    <property type="evidence" value="ECO:0007669"/>
    <property type="project" value="InterPro"/>
</dbReference>
<feature type="domain" description="Rad50/SbcC-type AAA" evidence="1">
    <location>
        <begin position="10"/>
        <end position="248"/>
    </location>
</feature>
<dbReference type="GO" id="GO:0000731">
    <property type="term" value="P:DNA synthesis involved in DNA repair"/>
    <property type="evidence" value="ECO:0007669"/>
    <property type="project" value="TreeGrafter"/>
</dbReference>
<evidence type="ECO:0000313" key="3">
    <source>
        <dbReference type="Proteomes" id="UP000236753"/>
    </source>
</evidence>
<name>A0A1H5YBS7_9PROT</name>
<gene>
    <name evidence="2" type="ORF">SAMN05216334_1466</name>
</gene>
<dbReference type="EMBL" id="FNUX01000046">
    <property type="protein sequence ID" value="SEG21448.1"/>
    <property type="molecule type" value="Genomic_DNA"/>
</dbReference>
<reference evidence="2 3" key="1">
    <citation type="submission" date="2016-10" db="EMBL/GenBank/DDBJ databases">
        <authorList>
            <person name="de Groot N.N."/>
        </authorList>
    </citation>
    <scope>NUCLEOTIDE SEQUENCE [LARGE SCALE GENOMIC DNA]</scope>
    <source>
        <strain evidence="2 3">Nm13</strain>
    </source>
</reference>
<dbReference type="PANTHER" id="PTHR32182">
    <property type="entry name" value="DNA REPLICATION AND REPAIR PROTEIN RECF"/>
    <property type="match status" value="1"/>
</dbReference>
<dbReference type="SUPFAM" id="SSF52540">
    <property type="entry name" value="P-loop containing nucleoside triphosphate hydrolases"/>
    <property type="match status" value="1"/>
</dbReference>
<proteinExistence type="predicted"/>
<protein>
    <submittedName>
        <fullName evidence="2">AAA domain-containing protein</fullName>
    </submittedName>
</protein>
<dbReference type="Proteomes" id="UP000236753">
    <property type="component" value="Unassembled WGS sequence"/>
</dbReference>
<organism evidence="2 3">
    <name type="scientific">Nitrosomonas ureae</name>
    <dbReference type="NCBI Taxonomy" id="44577"/>
    <lineage>
        <taxon>Bacteria</taxon>
        <taxon>Pseudomonadati</taxon>
        <taxon>Pseudomonadota</taxon>
        <taxon>Betaproteobacteria</taxon>
        <taxon>Nitrosomonadales</taxon>
        <taxon>Nitrosomonadaceae</taxon>
        <taxon>Nitrosomonas</taxon>
    </lineage>
</organism>
<dbReference type="PANTHER" id="PTHR32182:SF0">
    <property type="entry name" value="DNA REPLICATION AND REPAIR PROTEIN RECF"/>
    <property type="match status" value="1"/>
</dbReference>
<dbReference type="RefSeq" id="WP_103967674.1">
    <property type="nucleotide sequence ID" value="NZ_FNUX01000046.1"/>
</dbReference>